<protein>
    <submittedName>
        <fullName evidence="5">Voltage-gated potassium channel</fullName>
    </submittedName>
</protein>
<comment type="subcellular location">
    <subcellularLocation>
        <location evidence="1">Cell membrane</location>
        <topology evidence="1">Multi-pass membrane protein</topology>
    </subcellularLocation>
</comment>
<feature type="transmembrane region" description="Helical" evidence="2">
    <location>
        <begin position="7"/>
        <end position="28"/>
    </location>
</feature>
<keyword evidence="5" id="KW-0813">Transport</keyword>
<dbReference type="Gene3D" id="3.40.50.720">
    <property type="entry name" value="NAD(P)-binding Rossmann-like Domain"/>
    <property type="match status" value="1"/>
</dbReference>
<dbReference type="InterPro" id="IPR036291">
    <property type="entry name" value="NAD(P)-bd_dom_sf"/>
</dbReference>
<dbReference type="GO" id="GO:0008324">
    <property type="term" value="F:monoatomic cation transmembrane transporter activity"/>
    <property type="evidence" value="ECO:0007669"/>
    <property type="project" value="InterPro"/>
</dbReference>
<dbReference type="EMBL" id="SMAL01000007">
    <property type="protein sequence ID" value="TCT14043.1"/>
    <property type="molecule type" value="Genomic_DNA"/>
</dbReference>
<proteinExistence type="predicted"/>
<keyword evidence="5" id="KW-0406">Ion transport</keyword>
<dbReference type="PROSITE" id="PS51201">
    <property type="entry name" value="RCK_N"/>
    <property type="match status" value="1"/>
</dbReference>
<dbReference type="RefSeq" id="WP_132252981.1">
    <property type="nucleotide sequence ID" value="NZ_SMAL01000007.1"/>
</dbReference>
<keyword evidence="2" id="KW-1133">Transmembrane helix</keyword>
<dbReference type="PANTHER" id="PTHR43833:SF9">
    <property type="entry name" value="POTASSIUM CHANNEL PROTEIN YUGO-RELATED"/>
    <property type="match status" value="1"/>
</dbReference>
<dbReference type="PROSITE" id="PS51202">
    <property type="entry name" value="RCK_C"/>
    <property type="match status" value="1"/>
</dbReference>
<feature type="transmembrane region" description="Helical" evidence="2">
    <location>
        <begin position="61"/>
        <end position="86"/>
    </location>
</feature>
<evidence type="ECO:0000313" key="6">
    <source>
        <dbReference type="Proteomes" id="UP000294902"/>
    </source>
</evidence>
<gene>
    <name evidence="5" type="ORF">EDC18_107112</name>
</gene>
<keyword evidence="2" id="KW-0812">Transmembrane</keyword>
<keyword evidence="6" id="KW-1185">Reference proteome</keyword>
<dbReference type="Pfam" id="PF02080">
    <property type="entry name" value="TrkA_C"/>
    <property type="match status" value="1"/>
</dbReference>
<dbReference type="Pfam" id="PF07885">
    <property type="entry name" value="Ion_trans_2"/>
    <property type="match status" value="1"/>
</dbReference>
<dbReference type="SUPFAM" id="SSF51735">
    <property type="entry name" value="NAD(P)-binding Rossmann-fold domains"/>
    <property type="match status" value="1"/>
</dbReference>
<comment type="caution">
    <text evidence="5">The sequence shown here is derived from an EMBL/GenBank/DDBJ whole genome shotgun (WGS) entry which is preliminary data.</text>
</comment>
<keyword evidence="5" id="KW-0407">Ion channel</keyword>
<keyword evidence="2" id="KW-0472">Membrane</keyword>
<dbReference type="Proteomes" id="UP000294902">
    <property type="component" value="Unassembled WGS sequence"/>
</dbReference>
<dbReference type="SUPFAM" id="SSF81324">
    <property type="entry name" value="Voltage-gated potassium channels"/>
    <property type="match status" value="1"/>
</dbReference>
<dbReference type="InterPro" id="IPR050721">
    <property type="entry name" value="Trk_Ktr_HKT_K-transport"/>
</dbReference>
<evidence type="ECO:0000256" key="2">
    <source>
        <dbReference type="SAM" id="Phobius"/>
    </source>
</evidence>
<dbReference type="InterPro" id="IPR006037">
    <property type="entry name" value="RCK_C"/>
</dbReference>
<evidence type="ECO:0000256" key="1">
    <source>
        <dbReference type="ARBA" id="ARBA00004651"/>
    </source>
</evidence>
<feature type="domain" description="RCK C-terminal" evidence="4">
    <location>
        <begin position="246"/>
        <end position="333"/>
    </location>
</feature>
<dbReference type="SUPFAM" id="SSF116726">
    <property type="entry name" value="TrkA C-terminal domain-like"/>
    <property type="match status" value="1"/>
</dbReference>
<sequence length="335" mass="37273">MRESRKFIFIVLALIFLIIGGTLGYLFLLGVSFIDALYMTIITISTVGYQEVAEMTDASKLFSIFLILWGLGIAGYAFTSIVAMFFEGEFRKAWRKRKMESKIAQLKDHYILCGAGETGHTVIERFMESKEVFVVVEKDEEKVKELEREGVLAILGDATHEEVLSQARIENAKGLITSLSNDADNVFTVLTAREMNKDIYIVSRAIEKSAGIKLKKAGANNSISPNEIGGRRMAAIVLRPSIVSFLDVITKAGDIELDLEDVVVGKGSILAGKTLREAKVPERTGLMIIAIRRKDERKFLFNPSSEKTLDLGDVMMVLGREEQVDKLKKLACDFS</sequence>
<dbReference type="Gene3D" id="1.10.287.70">
    <property type="match status" value="1"/>
</dbReference>
<evidence type="ECO:0000313" key="5">
    <source>
        <dbReference type="EMBL" id="TCT14043.1"/>
    </source>
</evidence>
<evidence type="ECO:0000259" key="3">
    <source>
        <dbReference type="PROSITE" id="PS51201"/>
    </source>
</evidence>
<dbReference type="Gene3D" id="3.30.70.1450">
    <property type="entry name" value="Regulator of K+ conductance, C-terminal domain"/>
    <property type="match status" value="1"/>
</dbReference>
<dbReference type="GO" id="GO:0005886">
    <property type="term" value="C:plasma membrane"/>
    <property type="evidence" value="ECO:0007669"/>
    <property type="project" value="UniProtKB-SubCell"/>
</dbReference>
<accession>A0A4R3MJ47</accession>
<evidence type="ECO:0000259" key="4">
    <source>
        <dbReference type="PROSITE" id="PS51202"/>
    </source>
</evidence>
<dbReference type="Pfam" id="PF02254">
    <property type="entry name" value="TrkA_N"/>
    <property type="match status" value="1"/>
</dbReference>
<dbReference type="InterPro" id="IPR036721">
    <property type="entry name" value="RCK_C_sf"/>
</dbReference>
<dbReference type="GO" id="GO:0006813">
    <property type="term" value="P:potassium ion transport"/>
    <property type="evidence" value="ECO:0007669"/>
    <property type="project" value="InterPro"/>
</dbReference>
<dbReference type="InterPro" id="IPR013099">
    <property type="entry name" value="K_chnl_dom"/>
</dbReference>
<dbReference type="InterPro" id="IPR003148">
    <property type="entry name" value="RCK_N"/>
</dbReference>
<reference evidence="5 6" key="1">
    <citation type="submission" date="2019-03" db="EMBL/GenBank/DDBJ databases">
        <title>Genomic Encyclopedia of Type Strains, Phase IV (KMG-IV): sequencing the most valuable type-strain genomes for metagenomic binning, comparative biology and taxonomic classification.</title>
        <authorList>
            <person name="Goeker M."/>
        </authorList>
    </citation>
    <scope>NUCLEOTIDE SEQUENCE [LARGE SCALE GENOMIC DNA]</scope>
    <source>
        <strain evidence="5 6">DSM 24629</strain>
    </source>
</reference>
<organism evidence="5 6">
    <name type="scientific">Natranaerovirga pectinivora</name>
    <dbReference type="NCBI Taxonomy" id="682400"/>
    <lineage>
        <taxon>Bacteria</taxon>
        <taxon>Bacillati</taxon>
        <taxon>Bacillota</taxon>
        <taxon>Clostridia</taxon>
        <taxon>Lachnospirales</taxon>
        <taxon>Natranaerovirgaceae</taxon>
        <taxon>Natranaerovirga</taxon>
    </lineage>
</organism>
<dbReference type="PANTHER" id="PTHR43833">
    <property type="entry name" value="POTASSIUM CHANNEL PROTEIN 2-RELATED-RELATED"/>
    <property type="match status" value="1"/>
</dbReference>
<name>A0A4R3MJ47_9FIRM</name>
<feature type="domain" description="RCK N-terminal" evidence="3">
    <location>
        <begin position="107"/>
        <end position="224"/>
    </location>
</feature>
<dbReference type="AlphaFoldDB" id="A0A4R3MJ47"/>
<dbReference type="OrthoDB" id="9785285at2"/>